<evidence type="ECO:0008006" key="6">
    <source>
        <dbReference type="Google" id="ProtNLM"/>
    </source>
</evidence>
<evidence type="ECO:0000256" key="1">
    <source>
        <dbReference type="ARBA" id="ARBA00004241"/>
    </source>
</evidence>
<reference evidence="4 5" key="1">
    <citation type="submission" date="2019-11" db="EMBL/GenBank/DDBJ databases">
        <authorList>
            <person name="Li X."/>
        </authorList>
    </citation>
    <scope>NUCLEOTIDE SEQUENCE [LARGE SCALE GENOMIC DNA]</scope>
    <source>
        <strain evidence="4 5">L9</strain>
    </source>
</reference>
<evidence type="ECO:0000256" key="3">
    <source>
        <dbReference type="SAM" id="Phobius"/>
    </source>
</evidence>
<dbReference type="RefSeq" id="WP_155666037.1">
    <property type="nucleotide sequence ID" value="NZ_WOCA01000001.1"/>
</dbReference>
<evidence type="ECO:0000256" key="2">
    <source>
        <dbReference type="ARBA" id="ARBA00023287"/>
    </source>
</evidence>
<proteinExistence type="predicted"/>
<keyword evidence="3" id="KW-0472">Membrane</keyword>
<dbReference type="AlphaFoldDB" id="A0A6N8FGJ4"/>
<name>A0A6N8FGJ4_9BACI</name>
<comment type="subcellular location">
    <subcellularLocation>
        <location evidence="1">Cell surface</location>
    </subcellularLocation>
</comment>
<keyword evidence="5" id="KW-1185">Reference proteome</keyword>
<keyword evidence="3" id="KW-0812">Transmembrane</keyword>
<protein>
    <recommendedName>
        <fullName evidence="6">Prepilin-type N-terminal cleavage/methylation domain-containing protein</fullName>
    </recommendedName>
</protein>
<comment type="caution">
    <text evidence="4">The sequence shown here is derived from an EMBL/GenBank/DDBJ whole genome shotgun (WGS) entry which is preliminary data.</text>
</comment>
<dbReference type="Proteomes" id="UP000469125">
    <property type="component" value="Unassembled WGS sequence"/>
</dbReference>
<gene>
    <name evidence="4" type="ORF">GMD78_00340</name>
</gene>
<organism evidence="4 5">
    <name type="scientific">Ornithinibacillus caprae</name>
    <dbReference type="NCBI Taxonomy" id="2678566"/>
    <lineage>
        <taxon>Bacteria</taxon>
        <taxon>Bacillati</taxon>
        <taxon>Bacillota</taxon>
        <taxon>Bacilli</taxon>
        <taxon>Bacillales</taxon>
        <taxon>Bacillaceae</taxon>
        <taxon>Ornithinibacillus</taxon>
    </lineage>
</organism>
<keyword evidence="3" id="KW-1133">Transmembrane helix</keyword>
<dbReference type="PROSITE" id="PS00409">
    <property type="entry name" value="PROKAR_NTER_METHYL"/>
    <property type="match status" value="1"/>
</dbReference>
<dbReference type="EMBL" id="WOCA01000001">
    <property type="protein sequence ID" value="MUK86849.1"/>
    <property type="molecule type" value="Genomic_DNA"/>
</dbReference>
<accession>A0A6N8FGJ4</accession>
<evidence type="ECO:0000313" key="5">
    <source>
        <dbReference type="Proteomes" id="UP000469125"/>
    </source>
</evidence>
<keyword evidence="2" id="KW-0178">Competence</keyword>
<dbReference type="GO" id="GO:0030420">
    <property type="term" value="P:establishment of competence for transformation"/>
    <property type="evidence" value="ECO:0007669"/>
    <property type="project" value="UniProtKB-KW"/>
</dbReference>
<dbReference type="InterPro" id="IPR012902">
    <property type="entry name" value="N_methyl_site"/>
</dbReference>
<dbReference type="GO" id="GO:0009986">
    <property type="term" value="C:cell surface"/>
    <property type="evidence" value="ECO:0007669"/>
    <property type="project" value="UniProtKB-SubCell"/>
</dbReference>
<feature type="transmembrane region" description="Helical" evidence="3">
    <location>
        <begin position="12"/>
        <end position="39"/>
    </location>
</feature>
<sequence length="283" mass="31649">MIFRQFRLERGITLVELLATISLFAVVILLASTVIFQVLGNNTVTSEHIDRNQRVNVIVSELRSQFLEGNSQLCSTQLDEKYYIEVRNENGAVVENCIQDVDSSSPLSIKISSTITDFSLETTFTSKNSYVLDISIDNEEGVDVADCIFTNPTFIADSPSGFIKFKKNICKDDIYLVNGDANIKGNLSLYNSVHFIISDDLYVYDPTKTLELKNGSILQVDGNAHFDSEITLKNNSQLIVENDAHFYKEFSQQGNSGKICVKGNTIFHNGLKEEDFTHILGCN</sequence>
<evidence type="ECO:0000313" key="4">
    <source>
        <dbReference type="EMBL" id="MUK86849.1"/>
    </source>
</evidence>